<dbReference type="InParanoid" id="A0A1Y1Y4I8"/>
<feature type="compositionally biased region" description="Polar residues" evidence="1">
    <location>
        <begin position="12"/>
        <end position="21"/>
    </location>
</feature>
<proteinExistence type="predicted"/>
<reference evidence="2 3" key="1">
    <citation type="submission" date="2016-07" db="EMBL/GenBank/DDBJ databases">
        <title>Pervasive Adenine N6-methylation of Active Genes in Fungi.</title>
        <authorList>
            <consortium name="DOE Joint Genome Institute"/>
            <person name="Mondo S.J."/>
            <person name="Dannebaum R.O."/>
            <person name="Kuo R.C."/>
            <person name="Labutti K."/>
            <person name="Haridas S."/>
            <person name="Kuo A."/>
            <person name="Salamov A."/>
            <person name="Ahrendt S.R."/>
            <person name="Lipzen A."/>
            <person name="Sullivan W."/>
            <person name="Andreopoulos W.B."/>
            <person name="Clum A."/>
            <person name="Lindquist E."/>
            <person name="Daum C."/>
            <person name="Ramamoorthy G.K."/>
            <person name="Gryganskyi A."/>
            <person name="Culley D."/>
            <person name="Magnuson J.K."/>
            <person name="James T.Y."/>
            <person name="O'Malley M.A."/>
            <person name="Stajich J.E."/>
            <person name="Spatafora J.W."/>
            <person name="Visel A."/>
            <person name="Grigoriev I.V."/>
        </authorList>
    </citation>
    <scope>NUCLEOTIDE SEQUENCE [LARGE SCALE GENOMIC DNA]</scope>
    <source>
        <strain evidence="2 3">CBS 931.73</strain>
    </source>
</reference>
<accession>A0A1Y1Y4I8</accession>
<feature type="compositionally biased region" description="Polar residues" evidence="1">
    <location>
        <begin position="118"/>
        <end position="133"/>
    </location>
</feature>
<feature type="region of interest" description="Disordered" evidence="1">
    <location>
        <begin position="394"/>
        <end position="457"/>
    </location>
</feature>
<feature type="compositionally biased region" description="Polar residues" evidence="1">
    <location>
        <begin position="394"/>
        <end position="414"/>
    </location>
</feature>
<dbReference type="Proteomes" id="UP000193498">
    <property type="component" value="Unassembled WGS sequence"/>
</dbReference>
<dbReference type="AlphaFoldDB" id="A0A1Y1Y4I8"/>
<keyword evidence="3" id="KW-1185">Reference proteome</keyword>
<dbReference type="OrthoDB" id="5573515at2759"/>
<dbReference type="EMBL" id="MCFE01000255">
    <property type="protein sequence ID" value="ORX92869.1"/>
    <property type="molecule type" value="Genomic_DNA"/>
</dbReference>
<sequence length="505" mass="55648">MDREHLIAEGDSSPTSPSSFMDGSHSPPISAFEIRFSKHRMNETKVELLDPDSNQRKIPLPFQKRDKIRSSMEFDKCRKIDLNVTPTKDFRPVKPTKLVPMPSPSSTLSSSDTESKGLDSNSPGNHFGSVSSKKSAAIPFDEIVIPTVYKRMKMNGEVFGDEGGEDRMALADIWYGQSQGTTCKGKVEDSNKREEEPKIAAVRKHHNDSKISSNSNNLFDGDLSNGMGTTNHQLSNEHHSRGEYTSHISDLNQRGHSVNKNRLDNYPVDSQTIHLKDLRETMVIQSEQGSEKHLANVDQTNTRPAYDSNGMIKETSIHTRMNEPPQKAKLLYLGEPPSLPSITLFKFVNSSFLNTLYCTTIRVPVPVPVSVTVTVTITIPIPIIGATLVKSPSSVNQKRSGNVAQTRWIQTRTPRSPAPSVYQPTSPQDERYNSGFIGPDQWGTQTGTRGVSAGGPDRSGKHGLIYFQKIIGQASTEHSVHCGLEGSTLVYSIASVQSCGLFSSH</sequence>
<protein>
    <submittedName>
        <fullName evidence="2">Uncharacterized protein</fullName>
    </submittedName>
</protein>
<evidence type="ECO:0000313" key="2">
    <source>
        <dbReference type="EMBL" id="ORX92869.1"/>
    </source>
</evidence>
<name>A0A1Y1Y4I8_9FUNG</name>
<organism evidence="2 3">
    <name type="scientific">Basidiobolus meristosporus CBS 931.73</name>
    <dbReference type="NCBI Taxonomy" id="1314790"/>
    <lineage>
        <taxon>Eukaryota</taxon>
        <taxon>Fungi</taxon>
        <taxon>Fungi incertae sedis</taxon>
        <taxon>Zoopagomycota</taxon>
        <taxon>Entomophthoromycotina</taxon>
        <taxon>Basidiobolomycetes</taxon>
        <taxon>Basidiobolales</taxon>
        <taxon>Basidiobolaceae</taxon>
        <taxon>Basidiobolus</taxon>
    </lineage>
</organism>
<evidence type="ECO:0000256" key="1">
    <source>
        <dbReference type="SAM" id="MobiDB-lite"/>
    </source>
</evidence>
<evidence type="ECO:0000313" key="3">
    <source>
        <dbReference type="Proteomes" id="UP000193498"/>
    </source>
</evidence>
<feature type="region of interest" description="Disordered" evidence="1">
    <location>
        <begin position="86"/>
        <end position="133"/>
    </location>
</feature>
<comment type="caution">
    <text evidence="2">The sequence shown here is derived from an EMBL/GenBank/DDBJ whole genome shotgun (WGS) entry which is preliminary data.</text>
</comment>
<gene>
    <name evidence="2" type="ORF">K493DRAFT_303050</name>
</gene>
<feature type="region of interest" description="Disordered" evidence="1">
    <location>
        <begin position="1"/>
        <end position="28"/>
    </location>
</feature>